<reference evidence="1 2" key="1">
    <citation type="submission" date="2016-05" db="EMBL/GenBank/DDBJ databases">
        <authorList>
            <person name="Prochazka B."/>
            <person name="Indra A."/>
            <person name="Hasenberger P."/>
            <person name="Blaschitz M."/>
            <person name="Wagner L."/>
            <person name="Wewalka G."/>
            <person name="Sorschag S."/>
            <person name="Schmid D."/>
            <person name="Ruppitsch W."/>
        </authorList>
    </citation>
    <scope>NUCLEOTIDE SEQUENCE [LARGE SCALE GENOMIC DNA]</scope>
    <source>
        <strain evidence="1 2">974010_12</strain>
    </source>
</reference>
<keyword evidence="2" id="KW-1185">Reference proteome</keyword>
<comment type="caution">
    <text evidence="1">The sequence shown here is derived from an EMBL/GenBank/DDBJ whole genome shotgun (WGS) entry which is preliminary data.</text>
</comment>
<organism evidence="1 2">
    <name type="scientific">Legionella jamestowniensis</name>
    <dbReference type="NCBI Taxonomy" id="455"/>
    <lineage>
        <taxon>Bacteria</taxon>
        <taxon>Pseudomonadati</taxon>
        <taxon>Pseudomonadota</taxon>
        <taxon>Gammaproteobacteria</taxon>
        <taxon>Legionellales</taxon>
        <taxon>Legionellaceae</taxon>
        <taxon>Legionella</taxon>
    </lineage>
</organism>
<name>A0ABX2XSG7_9GAMM</name>
<sequence length="310" mass="35701">MVSPDKKKGIILVETPFQLLCAYEYVNQYPGSYYYFLRKSGVGINDKQMDSMVKDLGIDVSRFFLIKPRDWKSIVLATFHFFIFAYKPYNKVILGSYFSGVLKIFSSILPKNEVVLLDDGVATLLANEIIRNKKPKKYSAFSIFKLDASIYKNFNLNRFNALVDKFACTSNTEYAAFFIGQRLVEIAAIDMESYIRLVQYAVKDSNGMILHYIPHRAESKAIIEKIAAIPGVKILHSDVAIEHFLLKRHWYPKKLYSIISTALYSLSHIFPKAECFALKTDSLKTEIFKHYQLIIEAFSQNKNIKFNVVE</sequence>
<protein>
    <submittedName>
        <fullName evidence="1">Uncharacterized protein</fullName>
    </submittedName>
</protein>
<evidence type="ECO:0000313" key="1">
    <source>
        <dbReference type="EMBL" id="OCH97564.1"/>
    </source>
</evidence>
<accession>A0ABX2XSG7</accession>
<dbReference type="EMBL" id="LYOZ01000030">
    <property type="protein sequence ID" value="OCH97564.1"/>
    <property type="molecule type" value="Genomic_DNA"/>
</dbReference>
<evidence type="ECO:0000313" key="2">
    <source>
        <dbReference type="Proteomes" id="UP000093336"/>
    </source>
</evidence>
<dbReference type="Proteomes" id="UP000093336">
    <property type="component" value="Unassembled WGS sequence"/>
</dbReference>
<proteinExistence type="predicted"/>
<dbReference type="RefSeq" id="WP_065620952.1">
    <property type="nucleotide sequence ID" value="NZ_LYOZ01000030.1"/>
</dbReference>
<gene>
    <name evidence="1" type="ORF">A8135_13800</name>
</gene>